<dbReference type="EMBL" id="JBDFQZ010000013">
    <property type="protein sequence ID" value="KAK9669046.1"/>
    <property type="molecule type" value="Genomic_DNA"/>
</dbReference>
<evidence type="ECO:0000313" key="3">
    <source>
        <dbReference type="Proteomes" id="UP001443914"/>
    </source>
</evidence>
<feature type="region of interest" description="Disordered" evidence="1">
    <location>
        <begin position="77"/>
        <end position="126"/>
    </location>
</feature>
<dbReference type="Proteomes" id="UP001443914">
    <property type="component" value="Unassembled WGS sequence"/>
</dbReference>
<comment type="caution">
    <text evidence="2">The sequence shown here is derived from an EMBL/GenBank/DDBJ whole genome shotgun (WGS) entry which is preliminary data.</text>
</comment>
<evidence type="ECO:0000313" key="2">
    <source>
        <dbReference type="EMBL" id="KAK9669046.1"/>
    </source>
</evidence>
<reference evidence="2" key="1">
    <citation type="submission" date="2024-03" db="EMBL/GenBank/DDBJ databases">
        <title>WGS assembly of Saponaria officinalis var. Norfolk2.</title>
        <authorList>
            <person name="Jenkins J."/>
            <person name="Shu S."/>
            <person name="Grimwood J."/>
            <person name="Barry K."/>
            <person name="Goodstein D."/>
            <person name="Schmutz J."/>
            <person name="Leebens-Mack J."/>
            <person name="Osbourn A."/>
        </authorList>
    </citation>
    <scope>NUCLEOTIDE SEQUENCE [LARGE SCALE GENOMIC DNA]</scope>
    <source>
        <strain evidence="2">JIC</strain>
    </source>
</reference>
<sequence>MRSEITSLAGLTESLTKMVEYVGGQIGVEFRLLRSLIQGGMLLVKPRTISTVSERFTINPDSTASVEGNIVASETENTMAATEEVPSSTVQNADVPEEQLLSSSPPKTQDPPRSPSEILDLLRSSN</sequence>
<keyword evidence="3" id="KW-1185">Reference proteome</keyword>
<accession>A0AAW1GW87</accession>
<gene>
    <name evidence="2" type="ORF">RND81_13G105200</name>
</gene>
<evidence type="ECO:0000256" key="1">
    <source>
        <dbReference type="SAM" id="MobiDB-lite"/>
    </source>
</evidence>
<proteinExistence type="predicted"/>
<feature type="compositionally biased region" description="Polar residues" evidence="1">
    <location>
        <begin position="77"/>
        <end position="92"/>
    </location>
</feature>
<name>A0AAW1GW87_SAPOF</name>
<organism evidence="2 3">
    <name type="scientific">Saponaria officinalis</name>
    <name type="common">Common soapwort</name>
    <name type="synonym">Lychnis saponaria</name>
    <dbReference type="NCBI Taxonomy" id="3572"/>
    <lineage>
        <taxon>Eukaryota</taxon>
        <taxon>Viridiplantae</taxon>
        <taxon>Streptophyta</taxon>
        <taxon>Embryophyta</taxon>
        <taxon>Tracheophyta</taxon>
        <taxon>Spermatophyta</taxon>
        <taxon>Magnoliopsida</taxon>
        <taxon>eudicotyledons</taxon>
        <taxon>Gunneridae</taxon>
        <taxon>Pentapetalae</taxon>
        <taxon>Caryophyllales</taxon>
        <taxon>Caryophyllaceae</taxon>
        <taxon>Caryophylleae</taxon>
        <taxon>Saponaria</taxon>
    </lineage>
</organism>
<protein>
    <submittedName>
        <fullName evidence="2">Uncharacterized protein</fullName>
    </submittedName>
</protein>
<dbReference type="AlphaFoldDB" id="A0AAW1GW87"/>